<evidence type="ECO:0000256" key="1">
    <source>
        <dbReference type="SAM" id="MobiDB-lite"/>
    </source>
</evidence>
<evidence type="ECO:0000256" key="2">
    <source>
        <dbReference type="SAM" id="Phobius"/>
    </source>
</evidence>
<dbReference type="RefSeq" id="WP_071068467.1">
    <property type="nucleotide sequence ID" value="NZ_CP017754.1"/>
</dbReference>
<accession>A0ABM6F0R5</accession>
<dbReference type="EMBL" id="CP017754">
    <property type="protein sequence ID" value="AOZ04631.1"/>
    <property type="molecule type" value="Genomic_DNA"/>
</dbReference>
<keyword evidence="2" id="KW-1133">Transmembrane helix</keyword>
<keyword evidence="2" id="KW-0472">Membrane</keyword>
<sequence length="189" mass="20492">MGRLHWNFADRSRWSGPWLAVGVIALAGCLHALWWRDALLTQRQDMVERAARLARRAAMQQRPAAPAVPAALETVFAEMHYPWMDMLDSLRAATPAGVDLLTLEPDSGAIRRVHIRGVADQTQSVFELVTALHQDPAWSSVQLVSQARNGDASPPPGQHSIAPLPGGPGSSGALPPTLSFSLLAEWRGL</sequence>
<name>A0ABM6F0R5_9BURK</name>
<dbReference type="Pfam" id="PF05137">
    <property type="entry name" value="PilN"/>
    <property type="match status" value="1"/>
</dbReference>
<organism evidence="3 4">
    <name type="scientific">Cupriavidus malaysiensis</name>
    <dbReference type="NCBI Taxonomy" id="367825"/>
    <lineage>
        <taxon>Bacteria</taxon>
        <taxon>Pseudomonadati</taxon>
        <taxon>Pseudomonadota</taxon>
        <taxon>Betaproteobacteria</taxon>
        <taxon>Burkholderiales</taxon>
        <taxon>Burkholderiaceae</taxon>
        <taxon>Cupriavidus</taxon>
    </lineage>
</organism>
<dbReference type="PROSITE" id="PS51257">
    <property type="entry name" value="PROKAR_LIPOPROTEIN"/>
    <property type="match status" value="1"/>
</dbReference>
<protein>
    <submittedName>
        <fullName evidence="3">Uncharacterized protein</fullName>
    </submittedName>
</protein>
<reference evidence="3 4" key="1">
    <citation type="submission" date="2016-10" db="EMBL/GenBank/DDBJ databases">
        <title>Complete genome sequences of three Cupriavidus strains isolated from various Malaysian environments.</title>
        <authorList>
            <person name="Abdullah A.A.-A."/>
            <person name="Shafie N.A.H."/>
            <person name="Lau N.S."/>
        </authorList>
    </citation>
    <scope>NUCLEOTIDE SEQUENCE [LARGE SCALE GENOMIC DNA]</scope>
    <source>
        <strain evidence="3 4">USMAA1020</strain>
    </source>
</reference>
<evidence type="ECO:0000313" key="3">
    <source>
        <dbReference type="EMBL" id="AOZ04631.1"/>
    </source>
</evidence>
<dbReference type="InterPro" id="IPR007813">
    <property type="entry name" value="PilN"/>
</dbReference>
<feature type="transmembrane region" description="Helical" evidence="2">
    <location>
        <begin position="16"/>
        <end position="35"/>
    </location>
</feature>
<proteinExistence type="predicted"/>
<evidence type="ECO:0000313" key="4">
    <source>
        <dbReference type="Proteomes" id="UP000177515"/>
    </source>
</evidence>
<gene>
    <name evidence="3" type="ORF">BKK80_01315</name>
</gene>
<keyword evidence="2" id="KW-0812">Transmembrane</keyword>
<keyword evidence="4" id="KW-1185">Reference proteome</keyword>
<dbReference type="Proteomes" id="UP000177515">
    <property type="component" value="Chromosome 1"/>
</dbReference>
<feature type="region of interest" description="Disordered" evidence="1">
    <location>
        <begin position="145"/>
        <end position="170"/>
    </location>
</feature>